<comment type="subcellular location">
    <subcellularLocation>
        <location evidence="1">Endoplasmic reticulum</location>
    </subcellularLocation>
</comment>
<keyword evidence="2" id="KW-0349">Heme</keyword>
<organism evidence="8 9">
    <name type="scientific">Cerrena zonata</name>
    <dbReference type="NCBI Taxonomy" id="2478898"/>
    <lineage>
        <taxon>Eukaryota</taxon>
        <taxon>Fungi</taxon>
        <taxon>Dikarya</taxon>
        <taxon>Basidiomycota</taxon>
        <taxon>Agaricomycotina</taxon>
        <taxon>Agaricomycetes</taxon>
        <taxon>Polyporales</taxon>
        <taxon>Cerrenaceae</taxon>
        <taxon>Cerrena</taxon>
    </lineage>
</organism>
<dbReference type="Gene3D" id="3.10.120.10">
    <property type="entry name" value="Cytochrome b5-like heme/steroid binding domain"/>
    <property type="match status" value="1"/>
</dbReference>
<dbReference type="AlphaFoldDB" id="A0AAW0FJD8"/>
<sequence length="176" mass="19997">MAFDLSTPVNTALLLYIIYTVQRILFPSNKVAQSVPTEFKNGYSWMPKSHPPTLLFKTYTPKTLEPFNGEEGKRILLAISGVVYDVTAGRNFYGPNGMYANFAGRDASRGMAKQSFETEMLTSIDQPLDKLDDLTAEEIDNMKGESRKHRTTNRYLRHPRLDGSLLKQVHCLWQTC</sequence>
<dbReference type="InterPro" id="IPR050577">
    <property type="entry name" value="MAPR/NEUFC/NENF-like"/>
</dbReference>
<keyword evidence="9" id="KW-1185">Reference proteome</keyword>
<reference evidence="8 9" key="1">
    <citation type="submission" date="2022-09" db="EMBL/GenBank/DDBJ databases">
        <authorList>
            <person name="Palmer J.M."/>
        </authorList>
    </citation>
    <scope>NUCLEOTIDE SEQUENCE [LARGE SCALE GENOMIC DNA]</scope>
    <source>
        <strain evidence="8 9">DSM 7382</strain>
    </source>
</reference>
<dbReference type="GO" id="GO:0016020">
    <property type="term" value="C:membrane"/>
    <property type="evidence" value="ECO:0007669"/>
    <property type="project" value="TreeGrafter"/>
</dbReference>
<dbReference type="SMART" id="SM01117">
    <property type="entry name" value="Cyt-b5"/>
    <property type="match status" value="1"/>
</dbReference>
<keyword evidence="4" id="KW-0256">Endoplasmic reticulum</keyword>
<feature type="domain" description="Cytochrome b5 heme-binding" evidence="7">
    <location>
        <begin position="59"/>
        <end position="162"/>
    </location>
</feature>
<evidence type="ECO:0000313" key="8">
    <source>
        <dbReference type="EMBL" id="KAK7681818.1"/>
    </source>
</evidence>
<dbReference type="Pfam" id="PF00173">
    <property type="entry name" value="Cyt-b5"/>
    <property type="match status" value="1"/>
</dbReference>
<dbReference type="PANTHER" id="PTHR10281:SF72">
    <property type="entry name" value="NEUDESIN"/>
    <property type="match status" value="1"/>
</dbReference>
<evidence type="ECO:0000256" key="6">
    <source>
        <dbReference type="ARBA" id="ARBA00038357"/>
    </source>
</evidence>
<dbReference type="GO" id="GO:0005783">
    <property type="term" value="C:endoplasmic reticulum"/>
    <property type="evidence" value="ECO:0007669"/>
    <property type="project" value="UniProtKB-SubCell"/>
</dbReference>
<dbReference type="InterPro" id="IPR001199">
    <property type="entry name" value="Cyt_B5-like_heme/steroid-bd"/>
</dbReference>
<keyword evidence="5" id="KW-0408">Iron</keyword>
<dbReference type="Proteomes" id="UP001385951">
    <property type="component" value="Unassembled WGS sequence"/>
</dbReference>
<name>A0AAW0FJD8_9APHY</name>
<dbReference type="InterPro" id="IPR036400">
    <property type="entry name" value="Cyt_B5-like_heme/steroid_sf"/>
</dbReference>
<proteinExistence type="inferred from homology"/>
<evidence type="ECO:0000256" key="2">
    <source>
        <dbReference type="ARBA" id="ARBA00022617"/>
    </source>
</evidence>
<evidence type="ECO:0000259" key="7">
    <source>
        <dbReference type="SMART" id="SM01117"/>
    </source>
</evidence>
<dbReference type="PANTHER" id="PTHR10281">
    <property type="entry name" value="MEMBRANE-ASSOCIATED PROGESTERONE RECEPTOR COMPONENT-RELATED"/>
    <property type="match status" value="1"/>
</dbReference>
<protein>
    <recommendedName>
        <fullName evidence="7">Cytochrome b5 heme-binding domain-containing protein</fullName>
    </recommendedName>
</protein>
<comment type="similarity">
    <text evidence="6">Belongs to the cytochrome b5 family. MAPR subfamily.</text>
</comment>
<evidence type="ECO:0000313" key="9">
    <source>
        <dbReference type="Proteomes" id="UP001385951"/>
    </source>
</evidence>
<accession>A0AAW0FJD8</accession>
<evidence type="ECO:0000256" key="1">
    <source>
        <dbReference type="ARBA" id="ARBA00004240"/>
    </source>
</evidence>
<keyword evidence="3" id="KW-0479">Metal-binding</keyword>
<gene>
    <name evidence="8" type="ORF">QCA50_015165</name>
</gene>
<dbReference type="EMBL" id="JASBNA010000039">
    <property type="protein sequence ID" value="KAK7681818.1"/>
    <property type="molecule type" value="Genomic_DNA"/>
</dbReference>
<dbReference type="SUPFAM" id="SSF55856">
    <property type="entry name" value="Cytochrome b5-like heme/steroid binding domain"/>
    <property type="match status" value="1"/>
</dbReference>
<dbReference type="GO" id="GO:0046872">
    <property type="term" value="F:metal ion binding"/>
    <property type="evidence" value="ECO:0007669"/>
    <property type="project" value="UniProtKB-KW"/>
</dbReference>
<evidence type="ECO:0000256" key="4">
    <source>
        <dbReference type="ARBA" id="ARBA00022824"/>
    </source>
</evidence>
<evidence type="ECO:0000256" key="3">
    <source>
        <dbReference type="ARBA" id="ARBA00022723"/>
    </source>
</evidence>
<evidence type="ECO:0000256" key="5">
    <source>
        <dbReference type="ARBA" id="ARBA00023004"/>
    </source>
</evidence>
<comment type="caution">
    <text evidence="8">The sequence shown here is derived from an EMBL/GenBank/DDBJ whole genome shotgun (WGS) entry which is preliminary data.</text>
</comment>